<keyword evidence="3" id="KW-1185">Reference proteome</keyword>
<dbReference type="Proteomes" id="UP000324222">
    <property type="component" value="Unassembled WGS sequence"/>
</dbReference>
<dbReference type="PANTHER" id="PTHR11177">
    <property type="entry name" value="CHITINASE"/>
    <property type="match status" value="1"/>
</dbReference>
<reference evidence="2 3" key="1">
    <citation type="submission" date="2019-05" db="EMBL/GenBank/DDBJ databases">
        <title>Another draft genome of Portunus trituberculatus and its Hox gene families provides insights of decapod evolution.</title>
        <authorList>
            <person name="Jeong J.-H."/>
            <person name="Song I."/>
            <person name="Kim S."/>
            <person name="Choi T."/>
            <person name="Kim D."/>
            <person name="Ryu S."/>
            <person name="Kim W."/>
        </authorList>
    </citation>
    <scope>NUCLEOTIDE SEQUENCE [LARGE SCALE GENOMIC DNA]</scope>
    <source>
        <tissue evidence="2">Muscle</tissue>
    </source>
</reference>
<dbReference type="GO" id="GO:0008061">
    <property type="term" value="F:chitin binding"/>
    <property type="evidence" value="ECO:0007669"/>
    <property type="project" value="TreeGrafter"/>
</dbReference>
<dbReference type="GO" id="GO:0006032">
    <property type="term" value="P:chitin catabolic process"/>
    <property type="evidence" value="ECO:0007669"/>
    <property type="project" value="TreeGrafter"/>
</dbReference>
<dbReference type="SUPFAM" id="SSF51445">
    <property type="entry name" value="(Trans)glycosidases"/>
    <property type="match status" value="1"/>
</dbReference>
<dbReference type="Pfam" id="PF00704">
    <property type="entry name" value="Glyco_hydro_18"/>
    <property type="match status" value="1"/>
</dbReference>
<protein>
    <submittedName>
        <fullName evidence="2">Putative chitinase 2</fullName>
    </submittedName>
</protein>
<dbReference type="AlphaFoldDB" id="A0A5B7CPV2"/>
<gene>
    <name evidence="2" type="primary">Cht2_2</name>
    <name evidence="2" type="ORF">E2C01_004462</name>
</gene>
<dbReference type="InterPro" id="IPR001223">
    <property type="entry name" value="Glyco_hydro18_cat"/>
</dbReference>
<dbReference type="GO" id="GO:0005975">
    <property type="term" value="P:carbohydrate metabolic process"/>
    <property type="evidence" value="ECO:0007669"/>
    <property type="project" value="InterPro"/>
</dbReference>
<proteinExistence type="predicted"/>
<sequence>MPGNLLTGTSSSLRLLTVEERKELRQRREHLYSIHSTLSNPPSPPPPPPPTTTILQENFVTLIQEMRREFNKFSPPLFMSTAMAAGKAVIDAAYDIKPLVDLFDNFHIMNYDYHGAWETRTHHNAPLCGYYQDTGDDLYFNVICKRFQEMDCTMVRDPALHEPYFYCPSDKIWCGFDDAVSVFEKVCTVLEHDQGTFASSQSGLNCFVILGDALVKQGWFR</sequence>
<comment type="caution">
    <text evidence="2">The sequence shown here is derived from an EMBL/GenBank/DDBJ whole genome shotgun (WGS) entry which is preliminary data.</text>
</comment>
<dbReference type="PANTHER" id="PTHR11177:SF403">
    <property type="entry name" value="CHITINASE 2-RELATED"/>
    <property type="match status" value="1"/>
</dbReference>
<evidence type="ECO:0000259" key="1">
    <source>
        <dbReference type="PROSITE" id="PS51910"/>
    </source>
</evidence>
<evidence type="ECO:0000313" key="2">
    <source>
        <dbReference type="EMBL" id="MPC11787.1"/>
    </source>
</evidence>
<name>A0A5B7CPV2_PORTR</name>
<accession>A0A5B7CPV2</accession>
<feature type="domain" description="GH18" evidence="1">
    <location>
        <begin position="1"/>
        <end position="221"/>
    </location>
</feature>
<dbReference type="InterPro" id="IPR050314">
    <property type="entry name" value="Glycosyl_Hydrlase_18"/>
</dbReference>
<dbReference type="InterPro" id="IPR017853">
    <property type="entry name" value="GH"/>
</dbReference>
<organism evidence="2 3">
    <name type="scientific">Portunus trituberculatus</name>
    <name type="common">Swimming crab</name>
    <name type="synonym">Neptunus trituberculatus</name>
    <dbReference type="NCBI Taxonomy" id="210409"/>
    <lineage>
        <taxon>Eukaryota</taxon>
        <taxon>Metazoa</taxon>
        <taxon>Ecdysozoa</taxon>
        <taxon>Arthropoda</taxon>
        <taxon>Crustacea</taxon>
        <taxon>Multicrustacea</taxon>
        <taxon>Malacostraca</taxon>
        <taxon>Eumalacostraca</taxon>
        <taxon>Eucarida</taxon>
        <taxon>Decapoda</taxon>
        <taxon>Pleocyemata</taxon>
        <taxon>Brachyura</taxon>
        <taxon>Eubrachyura</taxon>
        <taxon>Portunoidea</taxon>
        <taxon>Portunidae</taxon>
        <taxon>Portuninae</taxon>
        <taxon>Portunus</taxon>
    </lineage>
</organism>
<dbReference type="EMBL" id="VSRR010000181">
    <property type="protein sequence ID" value="MPC11787.1"/>
    <property type="molecule type" value="Genomic_DNA"/>
</dbReference>
<dbReference type="GO" id="GO:0004568">
    <property type="term" value="F:chitinase activity"/>
    <property type="evidence" value="ECO:0007669"/>
    <property type="project" value="TreeGrafter"/>
</dbReference>
<dbReference type="GO" id="GO:0005576">
    <property type="term" value="C:extracellular region"/>
    <property type="evidence" value="ECO:0007669"/>
    <property type="project" value="TreeGrafter"/>
</dbReference>
<dbReference type="PROSITE" id="PS51910">
    <property type="entry name" value="GH18_2"/>
    <property type="match status" value="1"/>
</dbReference>
<evidence type="ECO:0000313" key="3">
    <source>
        <dbReference type="Proteomes" id="UP000324222"/>
    </source>
</evidence>
<dbReference type="Gene3D" id="3.20.20.80">
    <property type="entry name" value="Glycosidases"/>
    <property type="match status" value="1"/>
</dbReference>